<name>A0AAD6GW93_9EURO</name>
<keyword evidence="2" id="KW-1185">Reference proteome</keyword>
<organism evidence="1 2">
    <name type="scientific">Penicillium hordei</name>
    <dbReference type="NCBI Taxonomy" id="40994"/>
    <lineage>
        <taxon>Eukaryota</taxon>
        <taxon>Fungi</taxon>
        <taxon>Dikarya</taxon>
        <taxon>Ascomycota</taxon>
        <taxon>Pezizomycotina</taxon>
        <taxon>Eurotiomycetes</taxon>
        <taxon>Eurotiomycetidae</taxon>
        <taxon>Eurotiales</taxon>
        <taxon>Aspergillaceae</taxon>
        <taxon>Penicillium</taxon>
    </lineage>
</organism>
<accession>A0AAD6GW93</accession>
<reference evidence="1" key="1">
    <citation type="journal article" date="2023" name="IMA Fungus">
        <title>Comparative genomic study of the Penicillium genus elucidates a diverse pangenome and 15 lateral gene transfer events.</title>
        <authorList>
            <person name="Petersen C."/>
            <person name="Sorensen T."/>
            <person name="Nielsen M.R."/>
            <person name="Sondergaard T.E."/>
            <person name="Sorensen J.L."/>
            <person name="Fitzpatrick D.A."/>
            <person name="Frisvad J.C."/>
            <person name="Nielsen K.L."/>
        </authorList>
    </citation>
    <scope>NUCLEOTIDE SEQUENCE</scope>
    <source>
        <strain evidence="1">IBT 12815</strain>
    </source>
</reference>
<evidence type="ECO:0000313" key="1">
    <source>
        <dbReference type="EMBL" id="KAJ5592172.1"/>
    </source>
</evidence>
<sequence length="1291" mass="144038">MERVRKTFFDPLATSKVRIREILDELSVGSAHPFSPERLLLCRTEAGVDEIDISSYPDDFFFNAVDMGEMGEILLRRMAAFQSHLGIFENFQILQAPASTFKVPIVSDEIMILAVSERTPTYYDFCVADASYNACCWNAKRTFPGITHSGDITNGKDLAHYLKIKKETTTEEELCVFISGYELTPITKFLGTHPALLVADHVDKVLYIVPVPLDAATIGDATICCPLVIKRDADSLICSILPTATTDIKKSCYDKILDSDSFQEAIDRADFNISASSPTVTQNVAPKGDATEEKVTSSLEIMCKITKENAVFATDLTTLPSFLDLEKAQIIRFGTGIEFELPGEKLPAKMESSVVVLPCIFGSQLQGPFLLATGTVPSNVPFFDEVAMRNYYKQLKNVVVVVDDRMTDNARNLATIYRINALFIVQLSSQTKPKNTDDIVSLLDSANINAVTALAGPQSLVLIQISDRYYFYRGIANRAHLNTSTIEFGTDVTSILESVGMSSMLDPRIERIITLGDASPIILPTSGQLVQPRNLQNMFEELSVDQLKELEEDILSAVPQLQMLLNEKDLRELSKSLVFALSSKISNATATLRKTYTNYLTQEYKITDPESAKKKNAMLGTLRRLTKEIQIALEPLISSLSNIMSSQMTSKRTHDMKRLVRQTQIQANVDAVKSMTFDTLAGYLETYAGDMGVMLLNIDTSSYSQLLSSLKSTTIDASPCCDLDPRVLHLEGFDAGIIIEQSQSKHNGPLQSQDGPSHPILALPYLSQESGTGSMLAWVCWDEFVNLQSPYSVRWMEKCNESHIAALRIIMRSTLSQAVSAREHQIGPNSTETTHLMSALLMAAMSKLAAMRTTAPVVTQQAGDTVTRLMRGLFGNLLTIAGSGVRPHSMVWQLFGLNPQYEVPKTDVEWIWYETVVALYPYTGWPLEQFKKNLEKLLDKAIVRVVSKNERVDAVKASRTDEMIRFSKLRNIQLHHSRTIITVFMRMLTVEGSDIATIATRLLEQLPRQLKRQTSGYTQMIHYLEHLAKGGERRPHDDLVAASTYTSRSAAFGSLKIEVSEACKNNAWVKMKNSCQAIMDKHAEVASMWQVSPNVLRIQNMQVYKDLLNADFGDDIDEATKTKNIEMINKALGDAEKQRLPWQVGKKSEFGNNIEPLDEVFLHEILTGEKSEFFPDIEPAEELGTDTTAMIETKAGDKFAPFKSSMQSSFINTMQKDLSAEIVCRIIGVPVTAMRVFIKALNPRFAWEDLWKNFKSTILGLLNNRSNRLESCPTRKLLGLVGDNTKLQIDE</sequence>
<evidence type="ECO:0000313" key="2">
    <source>
        <dbReference type="Proteomes" id="UP001213799"/>
    </source>
</evidence>
<proteinExistence type="predicted"/>
<dbReference type="EMBL" id="JAQJAE010000005">
    <property type="protein sequence ID" value="KAJ5592172.1"/>
    <property type="molecule type" value="Genomic_DNA"/>
</dbReference>
<gene>
    <name evidence="1" type="ORF">N7537_009076</name>
</gene>
<dbReference type="GeneID" id="81590372"/>
<protein>
    <submittedName>
        <fullName evidence="1">Uncharacterized protein</fullName>
    </submittedName>
</protein>
<dbReference type="RefSeq" id="XP_056748798.1">
    <property type="nucleotide sequence ID" value="XM_056900130.1"/>
</dbReference>
<comment type="caution">
    <text evidence="1">The sequence shown here is derived from an EMBL/GenBank/DDBJ whole genome shotgun (WGS) entry which is preliminary data.</text>
</comment>
<dbReference type="Proteomes" id="UP001213799">
    <property type="component" value="Unassembled WGS sequence"/>
</dbReference>
<reference evidence="1" key="2">
    <citation type="submission" date="2023-01" db="EMBL/GenBank/DDBJ databases">
        <authorList>
            <person name="Petersen C."/>
        </authorList>
    </citation>
    <scope>NUCLEOTIDE SEQUENCE</scope>
    <source>
        <strain evidence="1">IBT 12815</strain>
    </source>
</reference>